<gene>
    <name evidence="1" type="ORF">MNBD_GAMMA05-859</name>
</gene>
<accession>A0A3B0WG98</accession>
<evidence type="ECO:0000313" key="1">
    <source>
        <dbReference type="EMBL" id="VAW51373.1"/>
    </source>
</evidence>
<protein>
    <submittedName>
        <fullName evidence="1">Uncharacterized protein</fullName>
    </submittedName>
</protein>
<proteinExistence type="predicted"/>
<organism evidence="1">
    <name type="scientific">hydrothermal vent metagenome</name>
    <dbReference type="NCBI Taxonomy" id="652676"/>
    <lineage>
        <taxon>unclassified sequences</taxon>
        <taxon>metagenomes</taxon>
        <taxon>ecological metagenomes</taxon>
    </lineage>
</organism>
<sequence>MFNPIKIPFGCVMVFNIVDLKDGVSISDVELVLGEMCNVVKNNYGDDNGPIHYPNIIFPG</sequence>
<reference evidence="1" key="1">
    <citation type="submission" date="2018-06" db="EMBL/GenBank/DDBJ databases">
        <authorList>
            <person name="Zhirakovskaya E."/>
        </authorList>
    </citation>
    <scope>NUCLEOTIDE SEQUENCE</scope>
</reference>
<dbReference type="AlphaFoldDB" id="A0A3B0WG98"/>
<name>A0A3B0WG98_9ZZZZ</name>
<dbReference type="EMBL" id="UOFE01000015">
    <property type="protein sequence ID" value="VAW51373.1"/>
    <property type="molecule type" value="Genomic_DNA"/>
</dbReference>